<dbReference type="PROSITE" id="PS50089">
    <property type="entry name" value="ZF_RING_2"/>
    <property type="match status" value="1"/>
</dbReference>
<keyword evidence="2" id="KW-0479">Metal-binding</keyword>
<evidence type="ECO:0000256" key="2">
    <source>
        <dbReference type="ARBA" id="ARBA00022723"/>
    </source>
</evidence>
<dbReference type="Pfam" id="PF13765">
    <property type="entry name" value="PRY"/>
    <property type="match status" value="1"/>
</dbReference>
<dbReference type="Ensembl" id="ENSGWIT00000017373.1">
    <property type="protein sequence ID" value="ENSGWIP00000015733.1"/>
    <property type="gene ID" value="ENSGWIG00000008809.1"/>
</dbReference>
<dbReference type="CDD" id="cd16040">
    <property type="entry name" value="SPRY_PRY_SNTX"/>
    <property type="match status" value="1"/>
</dbReference>
<dbReference type="Gene3D" id="3.30.40.10">
    <property type="entry name" value="Zinc/RING finger domain, C3HC4 (zinc finger)"/>
    <property type="match status" value="1"/>
</dbReference>
<dbReference type="Pfam" id="PF00622">
    <property type="entry name" value="SPRY"/>
    <property type="match status" value="1"/>
</dbReference>
<dbReference type="Gene3D" id="3.30.160.60">
    <property type="entry name" value="Classic Zinc Finger"/>
    <property type="match status" value="1"/>
</dbReference>
<evidence type="ECO:0000259" key="8">
    <source>
        <dbReference type="PROSITE" id="PS50089"/>
    </source>
</evidence>
<dbReference type="Proteomes" id="UP000694680">
    <property type="component" value="Chromosome 6"/>
</dbReference>
<dbReference type="InterPro" id="IPR003879">
    <property type="entry name" value="Butyrophylin_SPRY"/>
</dbReference>
<dbReference type="InterPro" id="IPR043136">
    <property type="entry name" value="B30.2/SPRY_sf"/>
</dbReference>
<evidence type="ECO:0000313" key="12">
    <source>
        <dbReference type="Proteomes" id="UP000694680"/>
    </source>
</evidence>
<dbReference type="CDD" id="cd19769">
    <property type="entry name" value="Bbox2_TRIM16-like"/>
    <property type="match status" value="1"/>
</dbReference>
<organism evidence="11 12">
    <name type="scientific">Gouania willdenowi</name>
    <name type="common">Blunt-snouted clingfish</name>
    <name type="synonym">Lepadogaster willdenowi</name>
    <dbReference type="NCBI Taxonomy" id="441366"/>
    <lineage>
        <taxon>Eukaryota</taxon>
        <taxon>Metazoa</taxon>
        <taxon>Chordata</taxon>
        <taxon>Craniata</taxon>
        <taxon>Vertebrata</taxon>
        <taxon>Euteleostomi</taxon>
        <taxon>Actinopterygii</taxon>
        <taxon>Neopterygii</taxon>
        <taxon>Teleostei</taxon>
        <taxon>Neoteleostei</taxon>
        <taxon>Acanthomorphata</taxon>
        <taxon>Ovalentaria</taxon>
        <taxon>Blenniimorphae</taxon>
        <taxon>Blenniiformes</taxon>
        <taxon>Gobiesocoidei</taxon>
        <taxon>Gobiesocidae</taxon>
        <taxon>Gobiesocinae</taxon>
        <taxon>Gouania</taxon>
    </lineage>
</organism>
<evidence type="ECO:0000256" key="3">
    <source>
        <dbReference type="ARBA" id="ARBA00022771"/>
    </source>
</evidence>
<dbReference type="InterPro" id="IPR000315">
    <property type="entry name" value="Znf_B-box"/>
</dbReference>
<dbReference type="InterPro" id="IPR013320">
    <property type="entry name" value="ConA-like_dom_sf"/>
</dbReference>
<dbReference type="InterPro" id="IPR003877">
    <property type="entry name" value="SPRY_dom"/>
</dbReference>
<feature type="domain" description="B box-type" evidence="9">
    <location>
        <begin position="151"/>
        <end position="191"/>
    </location>
</feature>
<keyword evidence="12" id="KW-1185">Reference proteome</keyword>
<dbReference type="Pfam" id="PF25600">
    <property type="entry name" value="TRIM_CC"/>
    <property type="match status" value="1"/>
</dbReference>
<evidence type="ECO:0000256" key="5">
    <source>
        <dbReference type="ARBA" id="ARBA00022859"/>
    </source>
</evidence>
<dbReference type="PANTHER" id="PTHR25465">
    <property type="entry name" value="B-BOX DOMAIN CONTAINING"/>
    <property type="match status" value="1"/>
</dbReference>
<evidence type="ECO:0000259" key="10">
    <source>
        <dbReference type="PROSITE" id="PS50188"/>
    </source>
</evidence>
<dbReference type="PROSITE" id="PS00518">
    <property type="entry name" value="ZF_RING_1"/>
    <property type="match status" value="1"/>
</dbReference>
<evidence type="ECO:0000313" key="11">
    <source>
        <dbReference type="Ensembl" id="ENSGWIP00000015733.1"/>
    </source>
</evidence>
<dbReference type="InterPro" id="IPR051051">
    <property type="entry name" value="E3_ubiq-ligase_TRIM/RNF"/>
</dbReference>
<dbReference type="GO" id="GO:0008270">
    <property type="term" value="F:zinc ion binding"/>
    <property type="evidence" value="ECO:0007669"/>
    <property type="project" value="UniProtKB-KW"/>
</dbReference>
<dbReference type="PROSITE" id="PS50188">
    <property type="entry name" value="B302_SPRY"/>
    <property type="match status" value="1"/>
</dbReference>
<dbReference type="Gene3D" id="4.10.830.40">
    <property type="match status" value="1"/>
</dbReference>
<keyword evidence="5" id="KW-0391">Immunity</keyword>
<dbReference type="SMART" id="SM00336">
    <property type="entry name" value="BBOX"/>
    <property type="match status" value="1"/>
</dbReference>
<feature type="domain" description="RING-type" evidence="8">
    <location>
        <begin position="17"/>
        <end position="60"/>
    </location>
</feature>
<protein>
    <submittedName>
        <fullName evidence="11">Uncharacterized protein</fullName>
    </submittedName>
</protein>
<dbReference type="SMART" id="SM00184">
    <property type="entry name" value="RING"/>
    <property type="match status" value="1"/>
</dbReference>
<name>A0A8C5E333_GOUWI</name>
<keyword evidence="1" id="KW-0399">Innate immunity</keyword>
<reference evidence="11" key="2">
    <citation type="submission" date="2025-08" db="UniProtKB">
        <authorList>
            <consortium name="Ensembl"/>
        </authorList>
    </citation>
    <scope>IDENTIFICATION</scope>
</reference>
<dbReference type="GO" id="GO:0045087">
    <property type="term" value="P:innate immune response"/>
    <property type="evidence" value="ECO:0007669"/>
    <property type="project" value="UniProtKB-KW"/>
</dbReference>
<dbReference type="SUPFAM" id="SSF49899">
    <property type="entry name" value="Concanavalin A-like lectins/glucanases"/>
    <property type="match status" value="1"/>
</dbReference>
<dbReference type="Pfam" id="PF00643">
    <property type="entry name" value="zf-B_box"/>
    <property type="match status" value="1"/>
</dbReference>
<dbReference type="GO" id="GO:0005737">
    <property type="term" value="C:cytoplasm"/>
    <property type="evidence" value="ECO:0007669"/>
    <property type="project" value="UniProtKB-ARBA"/>
</dbReference>
<feature type="domain" description="B30.2/SPRY" evidence="10">
    <location>
        <begin position="366"/>
        <end position="555"/>
    </location>
</feature>
<dbReference type="SUPFAM" id="SSF57845">
    <property type="entry name" value="B-box zinc-binding domain"/>
    <property type="match status" value="1"/>
</dbReference>
<evidence type="ECO:0000256" key="7">
    <source>
        <dbReference type="SAM" id="Coils"/>
    </source>
</evidence>
<evidence type="ECO:0000256" key="1">
    <source>
        <dbReference type="ARBA" id="ARBA00022588"/>
    </source>
</evidence>
<dbReference type="InterPro" id="IPR006574">
    <property type="entry name" value="PRY"/>
</dbReference>
<dbReference type="AlphaFoldDB" id="A0A8C5E333"/>
<evidence type="ECO:0000256" key="6">
    <source>
        <dbReference type="PROSITE-ProRule" id="PRU00024"/>
    </source>
</evidence>
<sequence length="555" mass="64099">VHRSSSKQSHERRTLSCSICLDLLKEPVTVPCGHSYCRTCISSFWDGEKEKNNYSCPQCRKKFTERPDLMKNIMLAELVEEKKKNRRQDDPDDQRFAAAEDVACDVCTERKLKASKSCLVCVASYCEKHLQPHHESAALKRHKLVDPSKNIQEKICSRHDEVMKMFCRTDQQCICIICSIDEHKDHDMVSAAAEKTEKQRELQESRADIYKNIQDREKNVELLKEQEKTINLSADQTVEHSEQMFTELIRLLHQRRSELEKEVRSKQQTEVSAVRALQEKLEQEISELKKRDAELQQLSHTEDHIQFVLSYSSLSALSVSTHSSIIHRGPGSCFEEVTAAVSELREHLHKVLMEDWNKVCQTVERVDDLPSEPRTRAGFLKYSQEITLDPNTAQRKLRLSKGNRKVTLMREDQLHPDHPDRFTYWCQVLSRESLTGRCYWEVEVRGRGVEVSVTYKSISRAGRGREFRFGFNDKSWMLECSPNSYTFYHNNIQSPVSGPQSSRIGVYVDHTAGILSFYSVSETMTLLHRVITTFTEPLHTGVNVYGYEGSAEKCI</sequence>
<dbReference type="Pfam" id="PF15227">
    <property type="entry name" value="zf-C3HC4_4"/>
    <property type="match status" value="1"/>
</dbReference>
<dbReference type="InterPro" id="IPR017907">
    <property type="entry name" value="Znf_RING_CS"/>
</dbReference>
<dbReference type="InterPro" id="IPR058030">
    <property type="entry name" value="TRIM8/14/16/25/29/45/65_CC"/>
</dbReference>
<dbReference type="InterPro" id="IPR001870">
    <property type="entry name" value="B30.2/SPRY"/>
</dbReference>
<reference evidence="11" key="1">
    <citation type="submission" date="2020-06" db="EMBL/GenBank/DDBJ databases">
        <authorList>
            <consortium name="Wellcome Sanger Institute Data Sharing"/>
        </authorList>
    </citation>
    <scope>NUCLEOTIDE SEQUENCE [LARGE SCALE GENOMIC DNA]</scope>
</reference>
<dbReference type="InterPro" id="IPR013083">
    <property type="entry name" value="Znf_RING/FYVE/PHD"/>
</dbReference>
<keyword evidence="3 6" id="KW-0863">Zinc-finger</keyword>
<dbReference type="PROSITE" id="PS50119">
    <property type="entry name" value="ZF_BBOX"/>
    <property type="match status" value="1"/>
</dbReference>
<dbReference type="SUPFAM" id="SSF57850">
    <property type="entry name" value="RING/U-box"/>
    <property type="match status" value="1"/>
</dbReference>
<dbReference type="InterPro" id="IPR001841">
    <property type="entry name" value="Znf_RING"/>
</dbReference>
<evidence type="ECO:0000256" key="4">
    <source>
        <dbReference type="ARBA" id="ARBA00022833"/>
    </source>
</evidence>
<dbReference type="SMART" id="SM00589">
    <property type="entry name" value="PRY"/>
    <property type="match status" value="1"/>
</dbReference>
<proteinExistence type="predicted"/>
<reference evidence="11" key="3">
    <citation type="submission" date="2025-09" db="UniProtKB">
        <authorList>
            <consortium name="Ensembl"/>
        </authorList>
    </citation>
    <scope>IDENTIFICATION</scope>
</reference>
<keyword evidence="4" id="KW-0862">Zinc</keyword>
<dbReference type="PRINTS" id="PR01407">
    <property type="entry name" value="BUTYPHLNCDUF"/>
</dbReference>
<accession>A0A8C5E333</accession>
<evidence type="ECO:0000259" key="9">
    <source>
        <dbReference type="PROSITE" id="PS50119"/>
    </source>
</evidence>
<feature type="coiled-coil region" evidence="7">
    <location>
        <begin position="188"/>
        <end position="298"/>
    </location>
</feature>
<dbReference type="PANTHER" id="PTHR25465:SF5">
    <property type="entry name" value="E3 UBIQUITIN_ISG15 LIGASE TRIM25-RELATED"/>
    <property type="match status" value="1"/>
</dbReference>
<dbReference type="Gene3D" id="2.60.120.920">
    <property type="match status" value="1"/>
</dbReference>
<keyword evidence="7" id="KW-0175">Coiled coil</keyword>